<dbReference type="EMBL" id="VSSQ01000306">
    <property type="protein sequence ID" value="MPL90531.1"/>
    <property type="molecule type" value="Genomic_DNA"/>
</dbReference>
<reference evidence="2" key="1">
    <citation type="submission" date="2019-08" db="EMBL/GenBank/DDBJ databases">
        <authorList>
            <person name="Kucharzyk K."/>
            <person name="Murdoch R.W."/>
            <person name="Higgins S."/>
            <person name="Loffler F."/>
        </authorList>
    </citation>
    <scope>NUCLEOTIDE SEQUENCE</scope>
</reference>
<evidence type="ECO:0000256" key="1">
    <source>
        <dbReference type="SAM" id="MobiDB-lite"/>
    </source>
</evidence>
<accession>A0A644VGX7</accession>
<comment type="caution">
    <text evidence="2">The sequence shown here is derived from an EMBL/GenBank/DDBJ whole genome shotgun (WGS) entry which is preliminary data.</text>
</comment>
<dbReference type="AlphaFoldDB" id="A0A644VGX7"/>
<name>A0A644VGX7_9ZZZZ</name>
<proteinExistence type="predicted"/>
<organism evidence="2">
    <name type="scientific">bioreactor metagenome</name>
    <dbReference type="NCBI Taxonomy" id="1076179"/>
    <lineage>
        <taxon>unclassified sequences</taxon>
        <taxon>metagenomes</taxon>
        <taxon>ecological metagenomes</taxon>
    </lineage>
</organism>
<gene>
    <name evidence="2" type="ORF">SDC9_36583</name>
</gene>
<sequence>MTSRPTPAATPPASPGRRPAFAARPDRFQPRNRAACRVFTLVVARRSQAAVQHPLATRRKAAGRIDSHLRHATVGRGERSHTLGKRFK</sequence>
<evidence type="ECO:0000313" key="2">
    <source>
        <dbReference type="EMBL" id="MPL90531.1"/>
    </source>
</evidence>
<protein>
    <submittedName>
        <fullName evidence="2">Uncharacterized protein</fullName>
    </submittedName>
</protein>
<feature type="region of interest" description="Disordered" evidence="1">
    <location>
        <begin position="1"/>
        <end position="28"/>
    </location>
</feature>